<evidence type="ECO:0000256" key="1">
    <source>
        <dbReference type="SAM" id="MobiDB-lite"/>
    </source>
</evidence>
<evidence type="ECO:0000256" key="2">
    <source>
        <dbReference type="SAM" id="Phobius"/>
    </source>
</evidence>
<dbReference type="InParanoid" id="A0A165PET8"/>
<dbReference type="STRING" id="1314782.A0A165PET8"/>
<organism evidence="3 4">
    <name type="scientific">Neolentinus lepideus HHB14362 ss-1</name>
    <dbReference type="NCBI Taxonomy" id="1314782"/>
    <lineage>
        <taxon>Eukaryota</taxon>
        <taxon>Fungi</taxon>
        <taxon>Dikarya</taxon>
        <taxon>Basidiomycota</taxon>
        <taxon>Agaricomycotina</taxon>
        <taxon>Agaricomycetes</taxon>
        <taxon>Gloeophyllales</taxon>
        <taxon>Gloeophyllaceae</taxon>
        <taxon>Neolentinus</taxon>
    </lineage>
</organism>
<feature type="transmembrane region" description="Helical" evidence="2">
    <location>
        <begin position="109"/>
        <end position="129"/>
    </location>
</feature>
<keyword evidence="2" id="KW-0812">Transmembrane</keyword>
<feature type="transmembrane region" description="Helical" evidence="2">
    <location>
        <begin position="149"/>
        <end position="173"/>
    </location>
</feature>
<feature type="region of interest" description="Disordered" evidence="1">
    <location>
        <begin position="347"/>
        <end position="372"/>
    </location>
</feature>
<name>A0A165PET8_9AGAM</name>
<keyword evidence="2" id="KW-1133">Transmembrane helix</keyword>
<feature type="transmembrane region" description="Helical" evidence="2">
    <location>
        <begin position="63"/>
        <end position="80"/>
    </location>
</feature>
<proteinExistence type="predicted"/>
<accession>A0A165PET8</accession>
<feature type="transmembrane region" description="Helical" evidence="2">
    <location>
        <begin position="231"/>
        <end position="251"/>
    </location>
</feature>
<feature type="transmembrane region" description="Helical" evidence="2">
    <location>
        <begin position="185"/>
        <end position="210"/>
    </location>
</feature>
<protein>
    <submittedName>
        <fullName evidence="3">Uncharacterized protein</fullName>
    </submittedName>
</protein>
<dbReference type="EMBL" id="KV425613">
    <property type="protein sequence ID" value="KZT20938.1"/>
    <property type="molecule type" value="Genomic_DNA"/>
</dbReference>
<keyword evidence="4" id="KW-1185">Reference proteome</keyword>
<sequence>MISNTLPNRAAIEMTAATSTWLETCLMQGTILGGAAYGIVFSLHFGCMYFLHASDHRQKRRLMAYNGVIFSLATASFGLQDHWNQLLFIYSRGHSGGPAQFFIDHVDDWLNVASMAIQIVLNWLVDLLVLQQFWITHNLKSNTSKWERWLIMLPATMLLTSVALGSAFLAQLTHHGLSIYSTASTALAVCYNAVSVAFNVITTALIILQINRVGRASHRAQGGYMSTVVKILIESAALYTIVATLFAILYGVDCLLANALAPLLRQVQAICPLLISCRASMRRERKLRWVSSQQTITNRQPGSPYENKSHFSPSSPVECSSGDPLYTQQTIMIRPLPSPCESKFPLTPLSPISESPSADPLCTKLWPEPEPV</sequence>
<dbReference type="OrthoDB" id="2641762at2759"/>
<dbReference type="Proteomes" id="UP000076761">
    <property type="component" value="Unassembled WGS sequence"/>
</dbReference>
<evidence type="ECO:0000313" key="3">
    <source>
        <dbReference type="EMBL" id="KZT20938.1"/>
    </source>
</evidence>
<keyword evidence="2" id="KW-0472">Membrane</keyword>
<feature type="transmembrane region" description="Helical" evidence="2">
    <location>
        <begin position="31"/>
        <end position="51"/>
    </location>
</feature>
<gene>
    <name evidence="3" type="ORF">NEOLEDRAFT_812038</name>
</gene>
<dbReference type="AlphaFoldDB" id="A0A165PET8"/>
<feature type="region of interest" description="Disordered" evidence="1">
    <location>
        <begin position="293"/>
        <end position="321"/>
    </location>
</feature>
<reference evidence="3 4" key="1">
    <citation type="journal article" date="2016" name="Mol. Biol. Evol.">
        <title>Comparative Genomics of Early-Diverging Mushroom-Forming Fungi Provides Insights into the Origins of Lignocellulose Decay Capabilities.</title>
        <authorList>
            <person name="Nagy L.G."/>
            <person name="Riley R."/>
            <person name="Tritt A."/>
            <person name="Adam C."/>
            <person name="Daum C."/>
            <person name="Floudas D."/>
            <person name="Sun H."/>
            <person name="Yadav J.S."/>
            <person name="Pangilinan J."/>
            <person name="Larsson K.H."/>
            <person name="Matsuura K."/>
            <person name="Barry K."/>
            <person name="Labutti K."/>
            <person name="Kuo R."/>
            <person name="Ohm R.A."/>
            <person name="Bhattacharya S.S."/>
            <person name="Shirouzu T."/>
            <person name="Yoshinaga Y."/>
            <person name="Martin F.M."/>
            <person name="Grigoriev I.V."/>
            <person name="Hibbett D.S."/>
        </authorList>
    </citation>
    <scope>NUCLEOTIDE SEQUENCE [LARGE SCALE GENOMIC DNA]</scope>
    <source>
        <strain evidence="3 4">HHB14362 ss-1</strain>
    </source>
</reference>
<evidence type="ECO:0000313" key="4">
    <source>
        <dbReference type="Proteomes" id="UP000076761"/>
    </source>
</evidence>